<reference evidence="2" key="1">
    <citation type="journal article" date="2020" name="Nat. Commun.">
        <title>Large-scale genome sequencing of mycorrhizal fungi provides insights into the early evolution of symbiotic traits.</title>
        <authorList>
            <person name="Miyauchi S."/>
            <person name="Kiss E."/>
            <person name="Kuo A."/>
            <person name="Drula E."/>
            <person name="Kohler A."/>
            <person name="Sanchez-Garcia M."/>
            <person name="Morin E."/>
            <person name="Andreopoulos B."/>
            <person name="Barry K.W."/>
            <person name="Bonito G."/>
            <person name="Buee M."/>
            <person name="Carver A."/>
            <person name="Chen C."/>
            <person name="Cichocki N."/>
            <person name="Clum A."/>
            <person name="Culley D."/>
            <person name="Crous P.W."/>
            <person name="Fauchery L."/>
            <person name="Girlanda M."/>
            <person name="Hayes R.D."/>
            <person name="Keri Z."/>
            <person name="LaButti K."/>
            <person name="Lipzen A."/>
            <person name="Lombard V."/>
            <person name="Magnuson J."/>
            <person name="Maillard F."/>
            <person name="Murat C."/>
            <person name="Nolan M."/>
            <person name="Ohm R.A."/>
            <person name="Pangilinan J."/>
            <person name="Pereira M.F."/>
            <person name="Perotto S."/>
            <person name="Peter M."/>
            <person name="Pfister S."/>
            <person name="Riley R."/>
            <person name="Sitrit Y."/>
            <person name="Stielow J.B."/>
            <person name="Szollosi G."/>
            <person name="Zifcakova L."/>
            <person name="Stursova M."/>
            <person name="Spatafora J.W."/>
            <person name="Tedersoo L."/>
            <person name="Vaario L.M."/>
            <person name="Yamada A."/>
            <person name="Yan M."/>
            <person name="Wang P."/>
            <person name="Xu J."/>
            <person name="Bruns T."/>
            <person name="Baldrian P."/>
            <person name="Vilgalys R."/>
            <person name="Dunand C."/>
            <person name="Henrissat B."/>
            <person name="Grigoriev I.V."/>
            <person name="Hibbett D."/>
            <person name="Nagy L.G."/>
            <person name="Martin F.M."/>
        </authorList>
    </citation>
    <scope>NUCLEOTIDE SEQUENCE</scope>
    <source>
        <strain evidence="2">UP504</strain>
    </source>
</reference>
<gene>
    <name evidence="2" type="ORF">BS47DRAFT_1350045</name>
</gene>
<keyword evidence="3" id="KW-1185">Reference proteome</keyword>
<protein>
    <recommendedName>
        <fullName evidence="1">HNH nuclease domain-containing protein</fullName>
    </recommendedName>
</protein>
<evidence type="ECO:0000313" key="2">
    <source>
        <dbReference type="EMBL" id="KAF9508797.1"/>
    </source>
</evidence>
<sequence length="438" mass="49131">MICGSRGFTQVQYSTGILRRIAGSYLVCRLALILDATVGQEPMAQPPEVELWFSFNNLTRHALSIPITECQKYAVNPLKWLRFLGYAICGQQGQLSISNTGPPIDDYLAAIEARPYYFVSQDDPCFVDFDAMEDRTSDASVVTDRRGDFEYRVRERDVTCVVTGDSPRFCDACHILPHSKGDNYIVNVINYRGGLDHPEDIQAIDDPRNGFLLNLMLHRLLGDGDSAFLKTPNFALTVDDIPSTPPRQAGMATPASRSTLHHFLDVSTLSAQIHHFSPNNTDARHPQNMDQWPPALILDYVHGVAILKAWGRQDFVNYTQAQTKAAYYDDIEGEDEDEDDNNQITGPHPAYADVPVASTSAQAPQHNYFLRSRGPMQPPGQQKQRRIDDIRDAILGLWMHSTKRVVRKPKTDASGSARNEDISMWLQSVVEASDPYYP</sequence>
<dbReference type="EMBL" id="MU129050">
    <property type="protein sequence ID" value="KAF9508797.1"/>
    <property type="molecule type" value="Genomic_DNA"/>
</dbReference>
<dbReference type="InterPro" id="IPR003615">
    <property type="entry name" value="HNH_nuc"/>
</dbReference>
<comment type="caution">
    <text evidence="2">The sequence shown here is derived from an EMBL/GenBank/DDBJ whole genome shotgun (WGS) entry which is preliminary data.</text>
</comment>
<proteinExistence type="predicted"/>
<dbReference type="AlphaFoldDB" id="A0A9P6AN14"/>
<dbReference type="Pfam" id="PF13391">
    <property type="entry name" value="HNH_2"/>
    <property type="match status" value="1"/>
</dbReference>
<organism evidence="2 3">
    <name type="scientific">Hydnum rufescens UP504</name>
    <dbReference type="NCBI Taxonomy" id="1448309"/>
    <lineage>
        <taxon>Eukaryota</taxon>
        <taxon>Fungi</taxon>
        <taxon>Dikarya</taxon>
        <taxon>Basidiomycota</taxon>
        <taxon>Agaricomycotina</taxon>
        <taxon>Agaricomycetes</taxon>
        <taxon>Cantharellales</taxon>
        <taxon>Hydnaceae</taxon>
        <taxon>Hydnum</taxon>
    </lineage>
</organism>
<evidence type="ECO:0000259" key="1">
    <source>
        <dbReference type="Pfam" id="PF13391"/>
    </source>
</evidence>
<feature type="domain" description="HNH nuclease" evidence="1">
    <location>
        <begin position="160"/>
        <end position="228"/>
    </location>
</feature>
<name>A0A9P6AN14_9AGAM</name>
<dbReference type="Proteomes" id="UP000886523">
    <property type="component" value="Unassembled WGS sequence"/>
</dbReference>
<dbReference type="OrthoDB" id="3269637at2759"/>
<accession>A0A9P6AN14</accession>
<evidence type="ECO:0000313" key="3">
    <source>
        <dbReference type="Proteomes" id="UP000886523"/>
    </source>
</evidence>